<gene>
    <name evidence="2" type="ORF">DFQ27_008515</name>
</gene>
<evidence type="ECO:0000313" key="2">
    <source>
        <dbReference type="EMBL" id="KAG0251805.1"/>
    </source>
</evidence>
<dbReference type="Proteomes" id="UP000807716">
    <property type="component" value="Unassembled WGS sequence"/>
</dbReference>
<organism evidence="2 3">
    <name type="scientific">Actinomortierella ambigua</name>
    <dbReference type="NCBI Taxonomy" id="1343610"/>
    <lineage>
        <taxon>Eukaryota</taxon>
        <taxon>Fungi</taxon>
        <taxon>Fungi incertae sedis</taxon>
        <taxon>Mucoromycota</taxon>
        <taxon>Mortierellomycotina</taxon>
        <taxon>Mortierellomycetes</taxon>
        <taxon>Mortierellales</taxon>
        <taxon>Mortierellaceae</taxon>
        <taxon>Actinomortierella</taxon>
    </lineage>
</organism>
<feature type="region of interest" description="Disordered" evidence="1">
    <location>
        <begin position="299"/>
        <end position="365"/>
    </location>
</feature>
<evidence type="ECO:0000256" key="1">
    <source>
        <dbReference type="SAM" id="MobiDB-lite"/>
    </source>
</evidence>
<feature type="compositionally biased region" description="Polar residues" evidence="1">
    <location>
        <begin position="339"/>
        <end position="349"/>
    </location>
</feature>
<name>A0A9P6PTN3_9FUNG</name>
<comment type="caution">
    <text evidence="2">The sequence shown here is derived from an EMBL/GenBank/DDBJ whole genome shotgun (WGS) entry which is preliminary data.</text>
</comment>
<proteinExistence type="predicted"/>
<reference evidence="2" key="1">
    <citation type="journal article" date="2020" name="Fungal Divers.">
        <title>Resolving the Mortierellaceae phylogeny through synthesis of multi-gene phylogenetics and phylogenomics.</title>
        <authorList>
            <person name="Vandepol N."/>
            <person name="Liber J."/>
            <person name="Desiro A."/>
            <person name="Na H."/>
            <person name="Kennedy M."/>
            <person name="Barry K."/>
            <person name="Grigoriev I.V."/>
            <person name="Miller A.N."/>
            <person name="O'Donnell K."/>
            <person name="Stajich J.E."/>
            <person name="Bonito G."/>
        </authorList>
    </citation>
    <scope>NUCLEOTIDE SEQUENCE</scope>
    <source>
        <strain evidence="2">BC1065</strain>
    </source>
</reference>
<keyword evidence="3" id="KW-1185">Reference proteome</keyword>
<dbReference type="AlphaFoldDB" id="A0A9P6PTN3"/>
<accession>A0A9P6PTN3</accession>
<evidence type="ECO:0000313" key="3">
    <source>
        <dbReference type="Proteomes" id="UP000807716"/>
    </source>
</evidence>
<sequence length="595" mass="64737">MDIDALSLSTMDSHSAPDTRMDIDVDGLSMSVQYQQQQLQQHHDPALVAMPFTSAFTPIPTSAIPDEDISYASIFAGAYTRDVPPDQSDLVLDLPDLSELFDIEPQFPPTQQLNAADLPLTYDDAAFIEALLAPELFPSTMIAELYNTSTSSSNYGQPDVPPSATTHADQIDHNFETMEGISSQGPDDNMLVDTSTSSSYPQHDSNFPGMTGLSYPLLLTRGVDQSIMGDPPDATSTLSPPPVVPLNDPTPRMGPEESLHATSALAQLIIPSSSFATNYPSSDIYFSPQVSPLLPSEALDTPYLTSEPKDGNTTVVEDSLPARTLRPRPIKNISKVPTDKSQPVQSQSPHLIDEPSSPHTSSTAGTTEALKLKAVQSRNSFMLFRSLVSFIHTKAHEEGCPAIKQVELSNALGKLWIEHHPINARFPKTQPNHDASGCADCAIKKLFASASVSLVARDVAIFLSAASLFAPSASLSTASNSRVASGPWSFSTLDPDAHLNPMDVLDWTELEQHHRESALFEQVLTAMKKLKNFPQKATTRRKMAMLKSLWREHELEHEKSRRDDIKIKANCPKSTSELAELLAEDVATNEAVTGP</sequence>
<dbReference type="EMBL" id="JAAAJB010000718">
    <property type="protein sequence ID" value="KAG0251805.1"/>
    <property type="molecule type" value="Genomic_DNA"/>
</dbReference>
<protein>
    <submittedName>
        <fullName evidence="2">Uncharacterized protein</fullName>
    </submittedName>
</protein>
<feature type="region of interest" description="Disordered" evidence="1">
    <location>
        <begin position="227"/>
        <end position="258"/>
    </location>
</feature>